<comment type="caution">
    <text evidence="4">The sequence shown here is derived from an EMBL/GenBank/DDBJ whole genome shotgun (WGS) entry which is preliminary data.</text>
</comment>
<dbReference type="Gene3D" id="1.10.555.10">
    <property type="entry name" value="Rho GTPase activation protein"/>
    <property type="match status" value="1"/>
</dbReference>
<feature type="coiled-coil region" evidence="1">
    <location>
        <begin position="260"/>
        <end position="325"/>
    </location>
</feature>
<feature type="region of interest" description="Disordered" evidence="2">
    <location>
        <begin position="379"/>
        <end position="405"/>
    </location>
</feature>
<dbReference type="PATRIC" id="fig|45076.6.peg.785"/>
<keyword evidence="1" id="KW-0175">Coiled coil</keyword>
<name>A0A0W1AJM4_9GAMM</name>
<dbReference type="PROSITE" id="PS50238">
    <property type="entry name" value="RHOGAP"/>
    <property type="match status" value="1"/>
</dbReference>
<protein>
    <submittedName>
        <fullName evidence="4">RhoGAP domain protein (GTPase activator of small GTPases)</fullName>
    </submittedName>
</protein>
<dbReference type="AlphaFoldDB" id="A0A0W1AJM4"/>
<accession>A0A0W1AJM4</accession>
<proteinExistence type="predicted"/>
<evidence type="ECO:0000259" key="3">
    <source>
        <dbReference type="PROSITE" id="PS50238"/>
    </source>
</evidence>
<evidence type="ECO:0000313" key="5">
    <source>
        <dbReference type="Proteomes" id="UP000054662"/>
    </source>
</evidence>
<evidence type="ECO:0000256" key="2">
    <source>
        <dbReference type="SAM" id="MobiDB-lite"/>
    </source>
</evidence>
<dbReference type="EMBL" id="LNZC01000005">
    <property type="protein sequence ID" value="KTD81440.1"/>
    <property type="molecule type" value="Genomic_DNA"/>
</dbReference>
<gene>
    <name evidence="4" type="ORF">Lwor_0717</name>
</gene>
<evidence type="ECO:0000313" key="4">
    <source>
        <dbReference type="EMBL" id="KTD81440.1"/>
    </source>
</evidence>
<sequence length="405" mass="46451">MAGKSKYTTHEIVNTFRCVSMLIQQSPELLDHKGVFRIAGSRPAAEEVLKNLINSNFNWLILKHYVYSDEQINHYQLHNVLSSLNLVLKDAIFLLSSDDVLRPLKIGLNSLLQTEDLSLDEITTGASLLDNFISSLLLSKSLEYQRIGEILYHYCYLMHIAALYKESNLMTARNLAIILAPHFTTELELFITDDLMKLTEFTMGKLVPILEYYLSSSLTAHHFSIRHADKLTHIIETRHVIMNRLIDLKTASKKQTVEPLRELIIQVTHMEQQKNQLTTKIHDEPHCRSERKALEEQLHQLQATIDELNQELILLRDQLEAMNQAHAGIVDARHKLSISLDNIALHVIPQKQKTDELKERILERNTLFYQQPGVSAAASSSAIYEDNDDETEQSMHSDIPINPLY</sequence>
<dbReference type="OrthoDB" id="5652643at2"/>
<dbReference type="SUPFAM" id="SSF48350">
    <property type="entry name" value="GTPase activation domain, GAP"/>
    <property type="match status" value="1"/>
</dbReference>
<dbReference type="RefSeq" id="WP_058492547.1">
    <property type="nucleotide sequence ID" value="NZ_CBCRUR010000010.1"/>
</dbReference>
<organism evidence="4 5">
    <name type="scientific">Legionella worsleiensis</name>
    <dbReference type="NCBI Taxonomy" id="45076"/>
    <lineage>
        <taxon>Bacteria</taxon>
        <taxon>Pseudomonadati</taxon>
        <taxon>Pseudomonadota</taxon>
        <taxon>Gammaproteobacteria</taxon>
        <taxon>Legionellales</taxon>
        <taxon>Legionellaceae</taxon>
        <taxon>Legionella</taxon>
    </lineage>
</organism>
<dbReference type="InterPro" id="IPR000198">
    <property type="entry name" value="RhoGAP_dom"/>
</dbReference>
<reference evidence="4 5" key="1">
    <citation type="submission" date="2015-11" db="EMBL/GenBank/DDBJ databases">
        <title>Genomic analysis of 38 Legionella species identifies large and diverse effector repertoires.</title>
        <authorList>
            <person name="Burstein D."/>
            <person name="Amaro F."/>
            <person name="Zusman T."/>
            <person name="Lifshitz Z."/>
            <person name="Cohen O."/>
            <person name="Gilbert J.A."/>
            <person name="Pupko T."/>
            <person name="Shuman H.A."/>
            <person name="Segal G."/>
        </authorList>
    </citation>
    <scope>NUCLEOTIDE SEQUENCE [LARGE SCALE GENOMIC DNA]</scope>
    <source>
        <strain evidence="4 5">ATCC 49508</strain>
    </source>
</reference>
<dbReference type="GO" id="GO:0007165">
    <property type="term" value="P:signal transduction"/>
    <property type="evidence" value="ECO:0007669"/>
    <property type="project" value="InterPro"/>
</dbReference>
<dbReference type="Proteomes" id="UP000054662">
    <property type="component" value="Unassembled WGS sequence"/>
</dbReference>
<evidence type="ECO:0000256" key="1">
    <source>
        <dbReference type="SAM" id="Coils"/>
    </source>
</evidence>
<feature type="domain" description="Rho-GAP" evidence="3">
    <location>
        <begin position="1"/>
        <end position="210"/>
    </location>
</feature>
<dbReference type="STRING" id="45076.Lwor_0717"/>
<dbReference type="InterPro" id="IPR008936">
    <property type="entry name" value="Rho_GTPase_activation_prot"/>
</dbReference>
<keyword evidence="5" id="KW-1185">Reference proteome</keyword>